<dbReference type="EMBL" id="JAGTUU010000005">
    <property type="protein sequence ID" value="MBS0125271.1"/>
    <property type="molecule type" value="Genomic_DNA"/>
</dbReference>
<dbReference type="AlphaFoldDB" id="A0A8J7WGI5"/>
<dbReference type="RefSeq" id="WP_212537224.1">
    <property type="nucleotide sequence ID" value="NZ_JAGTUU010000005.1"/>
</dbReference>
<name>A0A8J7WGI5_9RHOB</name>
<evidence type="ECO:0000313" key="2">
    <source>
        <dbReference type="EMBL" id="MBS0125271.1"/>
    </source>
</evidence>
<feature type="region of interest" description="Disordered" evidence="1">
    <location>
        <begin position="246"/>
        <end position="277"/>
    </location>
</feature>
<sequence length="277" mass="30522">MLFRKMVLGVVAFGMGILLGAADFIVQKARAGEGYGTAEYMVSLIDRFDGAQGPLGVVFRRSMLVTAALPAAPLGWEAHDWASVSYDGLFSREQQKAMDRHLVFAAPDLTYLDNMGQHEARLLDIYLDDVSRVYLADDSYLDLRVSVDGYGIGSAAWARYQDEVDAYFTHVSAKRSFARIQGLDWEERIGPVEKASDGDLPHDLRRFHAEMDGVRIDLVTRAPEGVIRRFLGLVNLRDLRRLGGQTAPVPAPARADPQPDLLADLSFDQPGPLGGVN</sequence>
<organism evidence="2 3">
    <name type="scientific">Thetidibacter halocola</name>
    <dbReference type="NCBI Taxonomy" id="2827239"/>
    <lineage>
        <taxon>Bacteria</taxon>
        <taxon>Pseudomonadati</taxon>
        <taxon>Pseudomonadota</taxon>
        <taxon>Alphaproteobacteria</taxon>
        <taxon>Rhodobacterales</taxon>
        <taxon>Roseobacteraceae</taxon>
        <taxon>Thetidibacter</taxon>
    </lineage>
</organism>
<evidence type="ECO:0000313" key="3">
    <source>
        <dbReference type="Proteomes" id="UP000681356"/>
    </source>
</evidence>
<keyword evidence="3" id="KW-1185">Reference proteome</keyword>
<proteinExistence type="predicted"/>
<gene>
    <name evidence="2" type="ORF">KB874_14360</name>
</gene>
<evidence type="ECO:0000256" key="1">
    <source>
        <dbReference type="SAM" id="MobiDB-lite"/>
    </source>
</evidence>
<protein>
    <submittedName>
        <fullName evidence="2">Uncharacterized protein</fullName>
    </submittedName>
</protein>
<reference evidence="2" key="1">
    <citation type="submission" date="2021-04" db="EMBL/GenBank/DDBJ databases">
        <authorList>
            <person name="Yoon J."/>
        </authorList>
    </citation>
    <scope>NUCLEOTIDE SEQUENCE</scope>
    <source>
        <strain evidence="2">KMU-90</strain>
    </source>
</reference>
<accession>A0A8J7WGI5</accession>
<comment type="caution">
    <text evidence="2">The sequence shown here is derived from an EMBL/GenBank/DDBJ whole genome shotgun (WGS) entry which is preliminary data.</text>
</comment>
<dbReference type="Proteomes" id="UP000681356">
    <property type="component" value="Unassembled WGS sequence"/>
</dbReference>